<dbReference type="EMBL" id="JAUUCC010000017">
    <property type="protein sequence ID" value="MEE2050646.1"/>
    <property type="molecule type" value="Genomic_DNA"/>
</dbReference>
<dbReference type="RefSeq" id="WP_330157843.1">
    <property type="nucleotide sequence ID" value="NZ_BAAAJA010000005.1"/>
</dbReference>
<protein>
    <submittedName>
        <fullName evidence="1">Uncharacterized protein</fullName>
    </submittedName>
</protein>
<proteinExistence type="predicted"/>
<evidence type="ECO:0000313" key="1">
    <source>
        <dbReference type="EMBL" id="MEE2050646.1"/>
    </source>
</evidence>
<name>A0ABU7KN19_9ACTN</name>
<gene>
    <name evidence="1" type="ORF">Q8A49_09060</name>
</gene>
<organism evidence="1 2">
    <name type="scientific">Nocardiopsis tropica</name>
    <dbReference type="NCBI Taxonomy" id="109330"/>
    <lineage>
        <taxon>Bacteria</taxon>
        <taxon>Bacillati</taxon>
        <taxon>Actinomycetota</taxon>
        <taxon>Actinomycetes</taxon>
        <taxon>Streptosporangiales</taxon>
        <taxon>Nocardiopsidaceae</taxon>
        <taxon>Nocardiopsis</taxon>
    </lineage>
</organism>
<sequence>MRCTSYPRVSPLPGRFRAAQRRAARLGMILSRQPGVLATRYLLSPGGIHPGLSEVERYLTDAESASRRAPEQVER</sequence>
<accession>A0ABU7KN19</accession>
<comment type="caution">
    <text evidence="1">The sequence shown here is derived from an EMBL/GenBank/DDBJ whole genome shotgun (WGS) entry which is preliminary data.</text>
</comment>
<dbReference type="Proteomes" id="UP001348641">
    <property type="component" value="Unassembled WGS sequence"/>
</dbReference>
<reference evidence="1 2" key="1">
    <citation type="submission" date="2023-07" db="EMBL/GenBank/DDBJ databases">
        <authorList>
            <person name="Girao M."/>
            <person name="Carvalho M.F."/>
        </authorList>
    </citation>
    <scope>NUCLEOTIDE SEQUENCE [LARGE SCALE GENOMIC DNA]</scope>
    <source>
        <strain evidence="1 2">66/93</strain>
    </source>
</reference>
<evidence type="ECO:0000313" key="2">
    <source>
        <dbReference type="Proteomes" id="UP001348641"/>
    </source>
</evidence>